<keyword evidence="2" id="KW-1185">Reference proteome</keyword>
<evidence type="ECO:0000313" key="2">
    <source>
        <dbReference type="Proteomes" id="UP000001937"/>
    </source>
</evidence>
<sequence length="338" mass="37192">MWSNMPDLTLEGIFRLPAPVAVKVAVLASETPVRIGGMDISLVMPSLQLLNNGPILTAPAMKTVRNDIDWDERYRSVGSAWGNVSHFKSNDPLGANGNALVRAFVVRHTIATADQPESVRRKERGQNLYQDIDAWWRLAADWVEVVARQNLDPHYDGASRPGDDLELWFKYGPDGERVRNPAPISLTMSPVNALESDRWKAILKAASDGRQPPTEHLLLRDAIAANRRGQRRRAVLDAATAAEMALTYLLDQELAGLRSDVAGYVIEKSRQIGGRVQALKNLGVQLPGDAGKRIMSFLAEPRNTAIHGGREPSVDETREALKVADEIMETASPRSALL</sequence>
<dbReference type="KEGG" id="fra:Francci3_2550"/>
<accession>Q2J9X8</accession>
<dbReference type="AlphaFoldDB" id="Q2J9X8"/>
<evidence type="ECO:0008006" key="3">
    <source>
        <dbReference type="Google" id="ProtNLM"/>
    </source>
</evidence>
<dbReference type="HOGENOM" id="CLU_813636_0_0_11"/>
<name>Q2J9X8_FRACC</name>
<reference evidence="1 2" key="1">
    <citation type="journal article" date="2007" name="Genome Res.">
        <title>Genome characteristics of facultatively symbiotic Frankia sp. strains reflect host range and host plant biogeography.</title>
        <authorList>
            <person name="Normand P."/>
            <person name="Lapierre P."/>
            <person name="Tisa L.S."/>
            <person name="Gogarten J.P."/>
            <person name="Alloisio N."/>
            <person name="Bagnarol E."/>
            <person name="Bassi C.A."/>
            <person name="Berry A.M."/>
            <person name="Bickhart D.M."/>
            <person name="Choisne N."/>
            <person name="Couloux A."/>
            <person name="Cournoyer B."/>
            <person name="Cruveiller S."/>
            <person name="Daubin V."/>
            <person name="Demange N."/>
            <person name="Francino M.P."/>
            <person name="Goltsman E."/>
            <person name="Huang Y."/>
            <person name="Kopp O.R."/>
            <person name="Labarre L."/>
            <person name="Lapidus A."/>
            <person name="Lavire C."/>
            <person name="Marechal J."/>
            <person name="Martinez M."/>
            <person name="Mastronunzio J.E."/>
            <person name="Mullin B.C."/>
            <person name="Niemann J."/>
            <person name="Pujic P."/>
            <person name="Rawnsley T."/>
            <person name="Rouy Z."/>
            <person name="Schenowitz C."/>
            <person name="Sellstedt A."/>
            <person name="Tavares F."/>
            <person name="Tomkins J.P."/>
            <person name="Vallenet D."/>
            <person name="Valverde C."/>
            <person name="Wall L.G."/>
            <person name="Wang Y."/>
            <person name="Medigue C."/>
            <person name="Benson D.R."/>
        </authorList>
    </citation>
    <scope>NUCLEOTIDE SEQUENCE [LARGE SCALE GENOMIC DNA]</scope>
    <source>
        <strain evidence="2">DSM 45818 / CECT 9043 / CcI3</strain>
    </source>
</reference>
<organism evidence="1 2">
    <name type="scientific">Frankia casuarinae (strain DSM 45818 / CECT 9043 / HFP020203 / CcI3)</name>
    <dbReference type="NCBI Taxonomy" id="106370"/>
    <lineage>
        <taxon>Bacteria</taxon>
        <taxon>Bacillati</taxon>
        <taxon>Actinomycetota</taxon>
        <taxon>Actinomycetes</taxon>
        <taxon>Frankiales</taxon>
        <taxon>Frankiaceae</taxon>
        <taxon>Frankia</taxon>
    </lineage>
</organism>
<protein>
    <recommendedName>
        <fullName evidence="3">Apea-like HEPN domain-containing protein</fullName>
    </recommendedName>
</protein>
<dbReference type="eggNOG" id="ENOG5033EN0">
    <property type="taxonomic scope" value="Bacteria"/>
</dbReference>
<dbReference type="Proteomes" id="UP000001937">
    <property type="component" value="Chromosome"/>
</dbReference>
<proteinExistence type="predicted"/>
<evidence type="ECO:0000313" key="1">
    <source>
        <dbReference type="EMBL" id="ABD11914.1"/>
    </source>
</evidence>
<dbReference type="EMBL" id="CP000249">
    <property type="protein sequence ID" value="ABD11914.1"/>
    <property type="molecule type" value="Genomic_DNA"/>
</dbReference>
<gene>
    <name evidence="1" type="ordered locus">Francci3_2550</name>
</gene>